<comment type="caution">
    <text evidence="6">The sequence shown here is derived from an EMBL/GenBank/DDBJ whole genome shotgun (WGS) entry which is preliminary data.</text>
</comment>
<dbReference type="InterPro" id="IPR009057">
    <property type="entry name" value="Homeodomain-like_sf"/>
</dbReference>
<dbReference type="Pfam" id="PF00440">
    <property type="entry name" value="TetR_N"/>
    <property type="match status" value="1"/>
</dbReference>
<dbReference type="InterPro" id="IPR001647">
    <property type="entry name" value="HTH_TetR"/>
</dbReference>
<keyword evidence="3" id="KW-0804">Transcription</keyword>
<organism evidence="6 7">
    <name type="scientific">Aliidiomarina taiwanensis</name>
    <dbReference type="NCBI Taxonomy" id="946228"/>
    <lineage>
        <taxon>Bacteria</taxon>
        <taxon>Pseudomonadati</taxon>
        <taxon>Pseudomonadota</taxon>
        <taxon>Gammaproteobacteria</taxon>
        <taxon>Alteromonadales</taxon>
        <taxon>Idiomarinaceae</taxon>
        <taxon>Aliidiomarina</taxon>
    </lineage>
</organism>
<keyword evidence="2 4" id="KW-0238">DNA-binding</keyword>
<feature type="DNA-binding region" description="H-T-H motif" evidence="4">
    <location>
        <begin position="36"/>
        <end position="55"/>
    </location>
</feature>
<dbReference type="PANTHER" id="PTHR47506">
    <property type="entry name" value="TRANSCRIPTIONAL REGULATORY PROTEIN"/>
    <property type="match status" value="1"/>
</dbReference>
<keyword evidence="1" id="KW-0805">Transcription regulation</keyword>
<dbReference type="PANTHER" id="PTHR47506:SF1">
    <property type="entry name" value="HTH-TYPE TRANSCRIPTIONAL REGULATOR YJDC"/>
    <property type="match status" value="1"/>
</dbReference>
<dbReference type="SUPFAM" id="SSF46689">
    <property type="entry name" value="Homeodomain-like"/>
    <property type="match status" value="1"/>
</dbReference>
<protein>
    <submittedName>
        <fullName evidence="6">TetR/AcrR family transcriptional regulator</fullName>
    </submittedName>
</protein>
<sequence>MTVVKATGRGGRPSKRSFILECAEALVQEKGAAHLTFDALTLATGISKGGLLYHFESKDALISAMLERYVDRRQQARDDLIGEAERTPDVEIKALLETELNHNKQGKLGVDSAIIAAAASNPQLMSIIRQRQLDLFELLDNSSAGPMQARIAWYAVLGHRLCQQFGLATGEEKNEAAFAEALLDLVQVPATQKSD</sequence>
<keyword evidence="7" id="KW-1185">Reference proteome</keyword>
<evidence type="ECO:0000256" key="4">
    <source>
        <dbReference type="PROSITE-ProRule" id="PRU00335"/>
    </source>
</evidence>
<evidence type="ECO:0000313" key="6">
    <source>
        <dbReference type="EMBL" id="RUO42859.1"/>
    </source>
</evidence>
<dbReference type="EMBL" id="PIPQ01000002">
    <property type="protein sequence ID" value="RUO42859.1"/>
    <property type="molecule type" value="Genomic_DNA"/>
</dbReference>
<accession>A0A432X7L2</accession>
<dbReference type="PROSITE" id="PS50977">
    <property type="entry name" value="HTH_TETR_2"/>
    <property type="match status" value="1"/>
</dbReference>
<evidence type="ECO:0000256" key="1">
    <source>
        <dbReference type="ARBA" id="ARBA00023015"/>
    </source>
</evidence>
<dbReference type="OrthoDB" id="9798857at2"/>
<evidence type="ECO:0000313" key="7">
    <source>
        <dbReference type="Proteomes" id="UP000286976"/>
    </source>
</evidence>
<gene>
    <name evidence="6" type="ORF">CWE15_05495</name>
</gene>
<evidence type="ECO:0000259" key="5">
    <source>
        <dbReference type="PROSITE" id="PS50977"/>
    </source>
</evidence>
<name>A0A432X7L2_9GAMM</name>
<feature type="domain" description="HTH tetR-type" evidence="5">
    <location>
        <begin position="13"/>
        <end position="73"/>
    </location>
</feature>
<dbReference type="AlphaFoldDB" id="A0A432X7L2"/>
<dbReference type="Gene3D" id="1.10.357.10">
    <property type="entry name" value="Tetracycline Repressor, domain 2"/>
    <property type="match status" value="1"/>
</dbReference>
<evidence type="ECO:0000256" key="2">
    <source>
        <dbReference type="ARBA" id="ARBA00023125"/>
    </source>
</evidence>
<dbReference type="Proteomes" id="UP000286976">
    <property type="component" value="Unassembled WGS sequence"/>
</dbReference>
<dbReference type="InterPro" id="IPR041479">
    <property type="entry name" value="TetR_CgmR_C"/>
</dbReference>
<dbReference type="GO" id="GO:0003677">
    <property type="term" value="F:DNA binding"/>
    <property type="evidence" value="ECO:0007669"/>
    <property type="project" value="UniProtKB-UniRule"/>
</dbReference>
<dbReference type="Pfam" id="PF17937">
    <property type="entry name" value="TetR_C_28"/>
    <property type="match status" value="1"/>
</dbReference>
<reference evidence="6 7" key="1">
    <citation type="journal article" date="2011" name="Front. Microbiol.">
        <title>Genomic signatures of strain selection and enhancement in Bacillus atrophaeus var. globigii, a historical biowarfare simulant.</title>
        <authorList>
            <person name="Gibbons H.S."/>
            <person name="Broomall S.M."/>
            <person name="McNew L.A."/>
            <person name="Daligault H."/>
            <person name="Chapman C."/>
            <person name="Bruce D."/>
            <person name="Karavis M."/>
            <person name="Krepps M."/>
            <person name="McGregor P.A."/>
            <person name="Hong C."/>
            <person name="Park K.H."/>
            <person name="Akmal A."/>
            <person name="Feldman A."/>
            <person name="Lin J.S."/>
            <person name="Chang W.E."/>
            <person name="Higgs B.W."/>
            <person name="Demirev P."/>
            <person name="Lindquist J."/>
            <person name="Liem A."/>
            <person name="Fochler E."/>
            <person name="Read T.D."/>
            <person name="Tapia R."/>
            <person name="Johnson S."/>
            <person name="Bishop-Lilly K.A."/>
            <person name="Detter C."/>
            <person name="Han C."/>
            <person name="Sozhamannan S."/>
            <person name="Rosenzweig C.N."/>
            <person name="Skowronski E.W."/>
        </authorList>
    </citation>
    <scope>NUCLEOTIDE SEQUENCE [LARGE SCALE GENOMIC DNA]</scope>
    <source>
        <strain evidence="6 7">AIT1</strain>
    </source>
</reference>
<proteinExistence type="predicted"/>
<dbReference type="PRINTS" id="PR00455">
    <property type="entry name" value="HTHTETR"/>
</dbReference>
<dbReference type="RefSeq" id="WP_126757075.1">
    <property type="nucleotide sequence ID" value="NZ_PIPQ01000002.1"/>
</dbReference>
<evidence type="ECO:0000256" key="3">
    <source>
        <dbReference type="ARBA" id="ARBA00023163"/>
    </source>
</evidence>